<accession>A0ABS4EAB9</accession>
<dbReference type="PROSITE" id="PS50045">
    <property type="entry name" value="SIGMA54_INTERACT_4"/>
    <property type="match status" value="1"/>
</dbReference>
<dbReference type="Pfam" id="PF25601">
    <property type="entry name" value="AAA_lid_14"/>
    <property type="match status" value="1"/>
</dbReference>
<dbReference type="SMART" id="SM00091">
    <property type="entry name" value="PAS"/>
    <property type="match status" value="1"/>
</dbReference>
<dbReference type="Proteomes" id="UP000767291">
    <property type="component" value="Unassembled WGS sequence"/>
</dbReference>
<gene>
    <name evidence="5" type="ORF">J2Z43_001278</name>
</gene>
<dbReference type="Pfam" id="PF00158">
    <property type="entry name" value="Sigma54_activat"/>
    <property type="match status" value="1"/>
</dbReference>
<dbReference type="InterPro" id="IPR025662">
    <property type="entry name" value="Sigma_54_int_dom_ATP-bd_1"/>
</dbReference>
<dbReference type="PANTHER" id="PTHR32071:SF57">
    <property type="entry name" value="C4-DICARBOXYLATE TRANSPORT TRANSCRIPTIONAL REGULATORY PROTEIN DCTD"/>
    <property type="match status" value="1"/>
</dbReference>
<keyword evidence="1" id="KW-0547">Nucleotide-binding</keyword>
<dbReference type="Pfam" id="PF00989">
    <property type="entry name" value="PAS"/>
    <property type="match status" value="1"/>
</dbReference>
<dbReference type="EMBL" id="JAGGJX010000002">
    <property type="protein sequence ID" value="MBP1854885.1"/>
    <property type="molecule type" value="Genomic_DNA"/>
</dbReference>
<keyword evidence="2" id="KW-0067">ATP-binding</keyword>
<dbReference type="SMART" id="SM00382">
    <property type="entry name" value="AAA"/>
    <property type="match status" value="1"/>
</dbReference>
<evidence type="ECO:0000313" key="6">
    <source>
        <dbReference type="Proteomes" id="UP000767291"/>
    </source>
</evidence>
<dbReference type="SUPFAM" id="SSF52540">
    <property type="entry name" value="P-loop containing nucleoside triphosphate hydrolases"/>
    <property type="match status" value="1"/>
</dbReference>
<reference evidence="5 6" key="1">
    <citation type="submission" date="2021-03" db="EMBL/GenBank/DDBJ databases">
        <title>Genomic Encyclopedia of Type Strains, Phase IV (KMG-IV): sequencing the most valuable type-strain genomes for metagenomic binning, comparative biology and taxonomic classification.</title>
        <authorList>
            <person name="Goeker M."/>
        </authorList>
    </citation>
    <scope>NUCLEOTIDE SEQUENCE [LARGE SCALE GENOMIC DNA]</scope>
    <source>
        <strain evidence="5 6">DSM 1289</strain>
    </source>
</reference>
<dbReference type="PANTHER" id="PTHR32071">
    <property type="entry name" value="TRANSCRIPTIONAL REGULATORY PROTEIN"/>
    <property type="match status" value="1"/>
</dbReference>
<dbReference type="InterPro" id="IPR013767">
    <property type="entry name" value="PAS_fold"/>
</dbReference>
<dbReference type="InterPro" id="IPR027417">
    <property type="entry name" value="P-loop_NTPase"/>
</dbReference>
<keyword evidence="6" id="KW-1185">Reference proteome</keyword>
<dbReference type="InterPro" id="IPR036388">
    <property type="entry name" value="WH-like_DNA-bd_sf"/>
</dbReference>
<dbReference type="RefSeq" id="WP_209456396.1">
    <property type="nucleotide sequence ID" value="NZ_BAAACS010000002.1"/>
</dbReference>
<dbReference type="InterPro" id="IPR035965">
    <property type="entry name" value="PAS-like_dom_sf"/>
</dbReference>
<comment type="caution">
    <text evidence="5">The sequence shown here is derived from an EMBL/GenBank/DDBJ whole genome shotgun (WGS) entry which is preliminary data.</text>
</comment>
<organism evidence="5 6">
    <name type="scientific">Metaclostridioides mangenotii</name>
    <dbReference type="NCBI Taxonomy" id="1540"/>
    <lineage>
        <taxon>Bacteria</taxon>
        <taxon>Bacillati</taxon>
        <taxon>Bacillota</taxon>
        <taxon>Clostridia</taxon>
        <taxon>Peptostreptococcales</taxon>
        <taxon>Peptostreptococcaceae</taxon>
        <taxon>Metaclostridioides</taxon>
    </lineage>
</organism>
<dbReference type="Gene3D" id="1.10.8.60">
    <property type="match status" value="1"/>
</dbReference>
<feature type="domain" description="Sigma-54 factor interaction" evidence="3">
    <location>
        <begin position="338"/>
        <end position="563"/>
    </location>
</feature>
<evidence type="ECO:0000256" key="1">
    <source>
        <dbReference type="ARBA" id="ARBA00022741"/>
    </source>
</evidence>
<dbReference type="PROSITE" id="PS50112">
    <property type="entry name" value="PAS"/>
    <property type="match status" value="1"/>
</dbReference>
<proteinExistence type="predicted"/>
<dbReference type="PROSITE" id="PS00675">
    <property type="entry name" value="SIGMA54_INTERACT_1"/>
    <property type="match status" value="1"/>
</dbReference>
<feature type="domain" description="PAS" evidence="4">
    <location>
        <begin position="210"/>
        <end position="255"/>
    </location>
</feature>
<dbReference type="InterPro" id="IPR002078">
    <property type="entry name" value="Sigma_54_int"/>
</dbReference>
<evidence type="ECO:0000313" key="5">
    <source>
        <dbReference type="EMBL" id="MBP1854885.1"/>
    </source>
</evidence>
<dbReference type="InterPro" id="IPR058031">
    <property type="entry name" value="AAA_lid_NorR"/>
</dbReference>
<dbReference type="Gene3D" id="3.30.450.20">
    <property type="entry name" value="PAS domain"/>
    <property type="match status" value="1"/>
</dbReference>
<dbReference type="InterPro" id="IPR025943">
    <property type="entry name" value="Sigma_54_int_dom_ATP-bd_2"/>
</dbReference>
<dbReference type="Gene3D" id="3.40.50.300">
    <property type="entry name" value="P-loop containing nucleotide triphosphate hydrolases"/>
    <property type="match status" value="1"/>
</dbReference>
<dbReference type="SUPFAM" id="SSF55785">
    <property type="entry name" value="PYP-like sensor domain (PAS domain)"/>
    <property type="match status" value="1"/>
</dbReference>
<dbReference type="InterPro" id="IPR000014">
    <property type="entry name" value="PAS"/>
</dbReference>
<dbReference type="PROSITE" id="PS00676">
    <property type="entry name" value="SIGMA54_INTERACT_2"/>
    <property type="match status" value="1"/>
</dbReference>
<name>A0ABS4EAB9_9FIRM</name>
<protein>
    <submittedName>
        <fullName evidence="5">Transcriptional regulator with PAS, ATPase and Fis domain</fullName>
    </submittedName>
</protein>
<dbReference type="Gene3D" id="1.10.10.10">
    <property type="entry name" value="Winged helix-like DNA-binding domain superfamily/Winged helix DNA-binding domain"/>
    <property type="match status" value="1"/>
</dbReference>
<sequence>MIYKELAIITLKKDAGEIYKNQIRYFLGDYIKINLYSFEENNFHTLKEKLILLSVYMKHDEIAKISCADAQILIPKLTFEKSSVDTMTVLQKNETVYMYNLTREMALETISLVYRLGIDHLNILPCYPNMENPPVNNTILTPGEKVMFDTNLCNIIDLGYRIIDISCIIEIGIKTNLDHIIKDDLIKKYMEKITPTSYCTETLLANRNKLENQFDLLLSIIDDGIICIDHSGIVQFYSHIAKKILGINDNQMIGKKISKYISDIDFDNIIENRTQIFGKLIKINNLDINIEVKYIQLNIFDGFIIKITKFYQAEKKQAKLRAQLVNSGNISKYTFEDIIGCSKEINSTKKLAYKMSQSNSSILIIGESGTGKELFAQSVHNASNKSFGPFVAFNCSTFHESLLESELFGYDEGAFTGAKKGGKIGLFELANNGTIFLDEISEMDLNSQAKLLRVIQEKEIRRIGSDKVVKIDVRIIAATNRDLNELVHQNKFRKDLYFRLNVLPLKIKPLRERTDDIFLIFDSFKKELNTNFELSEEVKNIFKNYCWEGNVRELKNIAEYFSYLDKEIIEICDFPEYILDIIKSGNNNIPLHLNEPIDCNNNSNSLKFKRPLSEYLFVLNQLNTAYNLRQRIGRRTLHNLASSNGIFLTEQQIRVILVDLQDNGFVDILTGRGGSVITKSGIEFLDNYKRV</sequence>
<evidence type="ECO:0000259" key="4">
    <source>
        <dbReference type="PROSITE" id="PS50112"/>
    </source>
</evidence>
<evidence type="ECO:0000256" key="2">
    <source>
        <dbReference type="ARBA" id="ARBA00022840"/>
    </source>
</evidence>
<dbReference type="CDD" id="cd00009">
    <property type="entry name" value="AAA"/>
    <property type="match status" value="1"/>
</dbReference>
<evidence type="ECO:0000259" key="3">
    <source>
        <dbReference type="PROSITE" id="PS50045"/>
    </source>
</evidence>
<dbReference type="InterPro" id="IPR003593">
    <property type="entry name" value="AAA+_ATPase"/>
</dbReference>